<keyword evidence="1" id="KW-0812">Transmembrane</keyword>
<evidence type="ECO:0000256" key="1">
    <source>
        <dbReference type="SAM" id="Phobius"/>
    </source>
</evidence>
<accession>A0A9N8J005</accession>
<keyword evidence="1" id="KW-0472">Membrane</keyword>
<keyword evidence="3" id="KW-1185">Reference proteome</keyword>
<gene>
    <name evidence="2" type="ORF">FLAPXU55_01407</name>
</gene>
<proteinExistence type="predicted"/>
<sequence>MKTILFKIEKFAREKRNEFITAILIIAAIGFYLGFVFGRCYY</sequence>
<protein>
    <submittedName>
        <fullName evidence="2">Uncharacterized protein</fullName>
    </submittedName>
</protein>
<comment type="caution">
    <text evidence="2">The sequence shown here is derived from an EMBL/GenBank/DDBJ whole genome shotgun (WGS) entry which is preliminary data.</text>
</comment>
<dbReference type="RefSeq" id="WP_262890989.1">
    <property type="nucleotide sequence ID" value="NZ_CAIJDE010000034.1"/>
</dbReference>
<name>A0A9N8J005_9FLAO</name>
<evidence type="ECO:0000313" key="2">
    <source>
        <dbReference type="EMBL" id="CAC9973719.1"/>
    </source>
</evidence>
<feature type="transmembrane region" description="Helical" evidence="1">
    <location>
        <begin position="20"/>
        <end position="38"/>
    </location>
</feature>
<evidence type="ECO:0000313" key="3">
    <source>
        <dbReference type="Proteomes" id="UP000533639"/>
    </source>
</evidence>
<dbReference type="AlphaFoldDB" id="A0A9N8J005"/>
<organism evidence="2 3">
    <name type="scientific">Flavobacterium panici</name>
    <dbReference type="NCBI Taxonomy" id="2654843"/>
    <lineage>
        <taxon>Bacteria</taxon>
        <taxon>Pseudomonadati</taxon>
        <taxon>Bacteroidota</taxon>
        <taxon>Flavobacteriia</taxon>
        <taxon>Flavobacteriales</taxon>
        <taxon>Flavobacteriaceae</taxon>
        <taxon>Flavobacterium</taxon>
    </lineage>
</organism>
<dbReference type="Proteomes" id="UP000533639">
    <property type="component" value="Unassembled WGS sequence"/>
</dbReference>
<reference evidence="2 3" key="1">
    <citation type="submission" date="2020-06" db="EMBL/GenBank/DDBJ databases">
        <authorList>
            <person name="Criscuolo A."/>
        </authorList>
    </citation>
    <scope>NUCLEOTIDE SEQUENCE [LARGE SCALE GENOMIC DNA]</scope>
    <source>
        <strain evidence="2">PXU-55</strain>
    </source>
</reference>
<keyword evidence="1" id="KW-1133">Transmembrane helix</keyword>
<dbReference type="EMBL" id="CAIJDE010000034">
    <property type="protein sequence ID" value="CAC9973719.1"/>
    <property type="molecule type" value="Genomic_DNA"/>
</dbReference>